<sequence>MWKGVCLLYWQAPFFFVLLCSFFKNKKHIYGSTISEFGQW</sequence>
<reference evidence="2 3" key="2">
    <citation type="submission" date="2008-04" db="EMBL/GenBank/DDBJ databases">
        <authorList>
            <person name="Fulton L."/>
            <person name="Clifton S."/>
            <person name="Fulton B."/>
            <person name="Xu J."/>
            <person name="Minx P."/>
            <person name="Pepin K.H."/>
            <person name="Johnson M."/>
            <person name="Thiruvilangam P."/>
            <person name="Bhonagiri V."/>
            <person name="Nash W.E."/>
            <person name="Mardis E.R."/>
            <person name="Wilson R.K."/>
        </authorList>
    </citation>
    <scope>NUCLEOTIDE SEQUENCE [LARGE SCALE GENOMIC DNA]</scope>
    <source>
        <strain evidence="2 3">DSM 17136</strain>
    </source>
</reference>
<proteinExistence type="predicted"/>
<comment type="caution">
    <text evidence="2">The sequence shown here is derived from an EMBL/GenBank/DDBJ whole genome shotgun (WGS) entry which is preliminary data.</text>
</comment>
<accession>B3JJJ0</accession>
<keyword evidence="1" id="KW-0812">Transmembrane</keyword>
<keyword evidence="1" id="KW-0472">Membrane</keyword>
<dbReference type="HOGENOM" id="CLU_3284738_0_0_10"/>
<protein>
    <submittedName>
        <fullName evidence="2">Uncharacterized protein</fullName>
    </submittedName>
</protein>
<dbReference type="Proteomes" id="UP000003146">
    <property type="component" value="Unassembled WGS sequence"/>
</dbReference>
<evidence type="ECO:0000256" key="1">
    <source>
        <dbReference type="SAM" id="Phobius"/>
    </source>
</evidence>
<name>B3JJJ0_9BACT</name>
<dbReference type="EMBL" id="ABIY02000086">
    <property type="protein sequence ID" value="EDV00919.1"/>
    <property type="molecule type" value="Genomic_DNA"/>
</dbReference>
<evidence type="ECO:0000313" key="2">
    <source>
        <dbReference type="EMBL" id="EDV00919.1"/>
    </source>
</evidence>
<evidence type="ECO:0000313" key="3">
    <source>
        <dbReference type="Proteomes" id="UP000003146"/>
    </source>
</evidence>
<feature type="transmembrane region" description="Helical" evidence="1">
    <location>
        <begin position="6"/>
        <end position="23"/>
    </location>
</feature>
<gene>
    <name evidence="2" type="ORF">BACCOP_02060</name>
</gene>
<dbReference type="AlphaFoldDB" id="B3JJJ0"/>
<reference evidence="2 3" key="1">
    <citation type="submission" date="2008-04" db="EMBL/GenBank/DDBJ databases">
        <title>Draft genome sequence of Bacteroides coprocola (DSM 17136).</title>
        <authorList>
            <person name="Sudarsanam P."/>
            <person name="Ley R."/>
            <person name="Guruge J."/>
            <person name="Turnbaugh P.J."/>
            <person name="Mahowald M."/>
            <person name="Liep D."/>
            <person name="Gordon J."/>
        </authorList>
    </citation>
    <scope>NUCLEOTIDE SEQUENCE [LARGE SCALE GENOMIC DNA]</scope>
    <source>
        <strain evidence="2 3">DSM 17136</strain>
    </source>
</reference>
<organism evidence="2 3">
    <name type="scientific">Phocaeicola coprocola DSM 17136</name>
    <dbReference type="NCBI Taxonomy" id="470145"/>
    <lineage>
        <taxon>Bacteria</taxon>
        <taxon>Pseudomonadati</taxon>
        <taxon>Bacteroidota</taxon>
        <taxon>Bacteroidia</taxon>
        <taxon>Bacteroidales</taxon>
        <taxon>Bacteroidaceae</taxon>
        <taxon>Phocaeicola</taxon>
    </lineage>
</organism>
<keyword evidence="1" id="KW-1133">Transmembrane helix</keyword>